<organism evidence="3 4">
    <name type="scientific">Mycena albidolilacea</name>
    <dbReference type="NCBI Taxonomy" id="1033008"/>
    <lineage>
        <taxon>Eukaryota</taxon>
        <taxon>Fungi</taxon>
        <taxon>Dikarya</taxon>
        <taxon>Basidiomycota</taxon>
        <taxon>Agaricomycotina</taxon>
        <taxon>Agaricomycetes</taxon>
        <taxon>Agaricomycetidae</taxon>
        <taxon>Agaricales</taxon>
        <taxon>Marasmiineae</taxon>
        <taxon>Mycenaceae</taxon>
        <taxon>Mycena</taxon>
    </lineage>
</organism>
<feature type="region of interest" description="Disordered" evidence="1">
    <location>
        <begin position="1"/>
        <end position="34"/>
    </location>
</feature>
<dbReference type="Proteomes" id="UP001218218">
    <property type="component" value="Unassembled WGS sequence"/>
</dbReference>
<accession>A0AAD7A2D5</accession>
<evidence type="ECO:0000313" key="3">
    <source>
        <dbReference type="EMBL" id="KAJ7348069.1"/>
    </source>
</evidence>
<dbReference type="CDD" id="cd18186">
    <property type="entry name" value="BTB_POZ_ZBTB_KLHL-like"/>
    <property type="match status" value="1"/>
</dbReference>
<dbReference type="InterPro" id="IPR011333">
    <property type="entry name" value="SKP1/BTB/POZ_sf"/>
</dbReference>
<dbReference type="Gene3D" id="3.30.710.10">
    <property type="entry name" value="Potassium Channel Kv1.1, Chain A"/>
    <property type="match status" value="1"/>
</dbReference>
<proteinExistence type="predicted"/>
<dbReference type="SUPFAM" id="SSF54695">
    <property type="entry name" value="POZ domain"/>
    <property type="match status" value="1"/>
</dbReference>
<gene>
    <name evidence="3" type="ORF">DFH08DRAFT_156949</name>
</gene>
<dbReference type="InterPro" id="IPR000210">
    <property type="entry name" value="BTB/POZ_dom"/>
</dbReference>
<feature type="domain" description="BTB" evidence="2">
    <location>
        <begin position="57"/>
        <end position="132"/>
    </location>
</feature>
<name>A0AAD7A2D5_9AGAR</name>
<evidence type="ECO:0000313" key="4">
    <source>
        <dbReference type="Proteomes" id="UP001218218"/>
    </source>
</evidence>
<dbReference type="Pfam" id="PF00651">
    <property type="entry name" value="BTB"/>
    <property type="match status" value="1"/>
</dbReference>
<dbReference type="SMART" id="SM00225">
    <property type="entry name" value="BTB"/>
    <property type="match status" value="1"/>
</dbReference>
<dbReference type="EMBL" id="JARIHO010000018">
    <property type="protein sequence ID" value="KAJ7348069.1"/>
    <property type="molecule type" value="Genomic_DNA"/>
</dbReference>
<keyword evidence="4" id="KW-1185">Reference proteome</keyword>
<sequence>MDAQGSLVRRRSNSTDGDQGPPPQRQRRQTGTAGFEIAQPTIKIIAVKDEKYYRPDGDCIIQVENILFKIHRYHLSEDSDSSVFRNLFSLPTGAAPSEGQQDCNPIVLSGDTPAQFRAFLSFSYSTPRQLQINRMSADDLERLTNIIQFAHKYLLQNCLRWALESVEHVLEHSVATIPEGQYPLILRAMALCTPVHTEICEHICKLLKPRWITHIKADIHRLGPAFDIVETFRMESFLVDLYLVALDGLATCEEPARALTVEGPLYGISTIHQLRVLAGYWYLSRSFGNFLSAPPTNIHSGVCTPKCDRIVTSLWKTCRNHAGDTNVHSPSDVFQKLGKFKDDFVARIHAIPSLPCPIEADMDAALAAFKSNFKTSFTNQFFALPHGPQ</sequence>
<protein>
    <recommendedName>
        <fullName evidence="2">BTB domain-containing protein</fullName>
    </recommendedName>
</protein>
<reference evidence="3" key="1">
    <citation type="submission" date="2023-03" db="EMBL/GenBank/DDBJ databases">
        <title>Massive genome expansion in bonnet fungi (Mycena s.s.) driven by repeated elements and novel gene families across ecological guilds.</title>
        <authorList>
            <consortium name="Lawrence Berkeley National Laboratory"/>
            <person name="Harder C.B."/>
            <person name="Miyauchi S."/>
            <person name="Viragh M."/>
            <person name="Kuo A."/>
            <person name="Thoen E."/>
            <person name="Andreopoulos B."/>
            <person name="Lu D."/>
            <person name="Skrede I."/>
            <person name="Drula E."/>
            <person name="Henrissat B."/>
            <person name="Morin E."/>
            <person name="Kohler A."/>
            <person name="Barry K."/>
            <person name="LaButti K."/>
            <person name="Morin E."/>
            <person name="Salamov A."/>
            <person name="Lipzen A."/>
            <person name="Mereny Z."/>
            <person name="Hegedus B."/>
            <person name="Baldrian P."/>
            <person name="Stursova M."/>
            <person name="Weitz H."/>
            <person name="Taylor A."/>
            <person name="Grigoriev I.V."/>
            <person name="Nagy L.G."/>
            <person name="Martin F."/>
            <person name="Kauserud H."/>
        </authorList>
    </citation>
    <scope>NUCLEOTIDE SEQUENCE</scope>
    <source>
        <strain evidence="3">CBHHK002</strain>
    </source>
</reference>
<comment type="caution">
    <text evidence="3">The sequence shown here is derived from an EMBL/GenBank/DDBJ whole genome shotgun (WGS) entry which is preliminary data.</text>
</comment>
<evidence type="ECO:0000256" key="1">
    <source>
        <dbReference type="SAM" id="MobiDB-lite"/>
    </source>
</evidence>
<evidence type="ECO:0000259" key="2">
    <source>
        <dbReference type="PROSITE" id="PS50097"/>
    </source>
</evidence>
<dbReference type="PROSITE" id="PS50097">
    <property type="entry name" value="BTB"/>
    <property type="match status" value="1"/>
</dbReference>
<dbReference type="AlphaFoldDB" id="A0AAD7A2D5"/>